<name>A0A699ZQH0_HAELA</name>
<evidence type="ECO:0000313" key="3">
    <source>
        <dbReference type="Proteomes" id="UP000485058"/>
    </source>
</evidence>
<comment type="caution">
    <text evidence="2">The sequence shown here is derived from an EMBL/GenBank/DDBJ whole genome shotgun (WGS) entry which is preliminary data.</text>
</comment>
<dbReference type="EMBL" id="BLLF01002701">
    <property type="protein sequence ID" value="GFH25047.1"/>
    <property type="molecule type" value="Genomic_DNA"/>
</dbReference>
<keyword evidence="3" id="KW-1185">Reference proteome</keyword>
<feature type="compositionally biased region" description="Low complexity" evidence="1">
    <location>
        <begin position="74"/>
        <end position="94"/>
    </location>
</feature>
<evidence type="ECO:0000256" key="1">
    <source>
        <dbReference type="SAM" id="MobiDB-lite"/>
    </source>
</evidence>
<gene>
    <name evidence="2" type="ORF">HaLaN_22941</name>
</gene>
<proteinExistence type="predicted"/>
<feature type="region of interest" description="Disordered" evidence="1">
    <location>
        <begin position="1"/>
        <end position="94"/>
    </location>
</feature>
<dbReference type="Proteomes" id="UP000485058">
    <property type="component" value="Unassembled WGS sequence"/>
</dbReference>
<reference evidence="2 3" key="1">
    <citation type="submission" date="2020-02" db="EMBL/GenBank/DDBJ databases">
        <title>Draft genome sequence of Haematococcus lacustris strain NIES-144.</title>
        <authorList>
            <person name="Morimoto D."/>
            <person name="Nakagawa S."/>
            <person name="Yoshida T."/>
            <person name="Sawayama S."/>
        </authorList>
    </citation>
    <scope>NUCLEOTIDE SEQUENCE [LARGE SCALE GENOMIC DNA]</scope>
    <source>
        <strain evidence="2 3">NIES-144</strain>
    </source>
</reference>
<accession>A0A699ZQH0</accession>
<feature type="compositionally biased region" description="Low complexity" evidence="1">
    <location>
        <begin position="1"/>
        <end position="15"/>
    </location>
</feature>
<evidence type="ECO:0000313" key="2">
    <source>
        <dbReference type="EMBL" id="GFH25047.1"/>
    </source>
</evidence>
<feature type="compositionally biased region" description="Low complexity" evidence="1">
    <location>
        <begin position="34"/>
        <end position="43"/>
    </location>
</feature>
<organism evidence="2 3">
    <name type="scientific">Haematococcus lacustris</name>
    <name type="common">Green alga</name>
    <name type="synonym">Haematococcus pluvialis</name>
    <dbReference type="NCBI Taxonomy" id="44745"/>
    <lineage>
        <taxon>Eukaryota</taxon>
        <taxon>Viridiplantae</taxon>
        <taxon>Chlorophyta</taxon>
        <taxon>core chlorophytes</taxon>
        <taxon>Chlorophyceae</taxon>
        <taxon>CS clade</taxon>
        <taxon>Chlamydomonadales</taxon>
        <taxon>Haematococcaceae</taxon>
        <taxon>Haematococcus</taxon>
    </lineage>
</organism>
<protein>
    <submittedName>
        <fullName evidence="2">Uncharacterized protein</fullName>
    </submittedName>
</protein>
<dbReference type="AlphaFoldDB" id="A0A699ZQH0"/>
<sequence length="94" mass="9805">MKEAPAAPRRPFPVAHQQKGNKQRPQQPRPVDKAAAAAAIAPAESQGPSPSSKREPKRQASARIPTHEASTSRALATDMQAAASDAAKAMATAE</sequence>